<dbReference type="InterPro" id="IPR036983">
    <property type="entry name" value="AIM24_sf"/>
</dbReference>
<dbReference type="InterPro" id="IPR002838">
    <property type="entry name" value="AIM24"/>
</dbReference>
<dbReference type="HOGENOM" id="CLU_040551_0_1_0"/>
<name>A0A081BTN4_VECG1</name>
<dbReference type="Gene3D" id="3.60.160.10">
    <property type="entry name" value="Mitochondrial biogenesis AIM24"/>
    <property type="match status" value="1"/>
</dbReference>
<feature type="compositionally biased region" description="Basic and acidic residues" evidence="1">
    <location>
        <begin position="263"/>
        <end position="303"/>
    </location>
</feature>
<reference evidence="2" key="1">
    <citation type="journal article" date="2015" name="PeerJ">
        <title>First genomic representation of candidate bacterial phylum KSB3 points to enhanced environmental sensing as a trigger of wastewater bulking.</title>
        <authorList>
            <person name="Sekiguchi Y."/>
            <person name="Ohashi A."/>
            <person name="Parks D.H."/>
            <person name="Yamauchi T."/>
            <person name="Tyson G.W."/>
            <person name="Hugenholtz P."/>
        </authorList>
    </citation>
    <scope>NUCLEOTIDE SEQUENCE [LARGE SCALE GENOMIC DNA]</scope>
</reference>
<dbReference type="eggNOG" id="COG2013">
    <property type="taxonomic scope" value="Bacteria"/>
</dbReference>
<dbReference type="PANTHER" id="PTHR43657">
    <property type="entry name" value="TRYPTOPHAN RNA-BINDING ATTENUATOR PROTEIN-LIKE PROTEIN"/>
    <property type="match status" value="1"/>
</dbReference>
<keyword evidence="3" id="KW-1185">Reference proteome</keyword>
<dbReference type="AlphaFoldDB" id="A0A081BTN4"/>
<dbReference type="InterPro" id="IPR016031">
    <property type="entry name" value="Trp_RNA-bd_attenuator-like_dom"/>
</dbReference>
<evidence type="ECO:0008006" key="4">
    <source>
        <dbReference type="Google" id="ProtNLM"/>
    </source>
</evidence>
<dbReference type="PANTHER" id="PTHR43657:SF1">
    <property type="entry name" value="ALTERED INHERITANCE OF MITOCHONDRIA PROTEIN 24, MITOCHONDRIAL"/>
    <property type="match status" value="1"/>
</dbReference>
<accession>A0A081BTN4</accession>
<feature type="region of interest" description="Disordered" evidence="1">
    <location>
        <begin position="253"/>
        <end position="303"/>
    </location>
</feature>
<dbReference type="Proteomes" id="UP000030661">
    <property type="component" value="Unassembled WGS sequence"/>
</dbReference>
<proteinExistence type="predicted"/>
<evidence type="ECO:0000256" key="1">
    <source>
        <dbReference type="SAM" id="MobiDB-lite"/>
    </source>
</evidence>
<evidence type="ECO:0000313" key="2">
    <source>
        <dbReference type="EMBL" id="GAK55689.1"/>
    </source>
</evidence>
<sequence>MANADFYAQSYGENFGLTGPTVARQGKGQTGLEYQIIGTTVQTLILRLAPGQTVYTSTGGIGWMSQNIQMNTSTRGGMSTVLKRMISGGSLFLVEYFTQEGEGLLAFTSTFPGHTVPVHIEADQPMIVQRNRLLCAEANIELGVCLQKTLSTSLLGGLDFVMQWLTGTGAAFICLDGDSVIYTLAPDQVLGVDPELIAMYDPTVTIDFDVIDGFKNILFSGRRICRTTLRGPGRVFLQMMTIEKLVKAMTPYFPRASSTTDGGTRERARSTEEQRAPKERRAPEERRPPKKDRPSDDTYHIMG</sequence>
<gene>
    <name evidence="2" type="ORF">U27_02646</name>
</gene>
<evidence type="ECO:0000313" key="3">
    <source>
        <dbReference type="Proteomes" id="UP000030661"/>
    </source>
</evidence>
<dbReference type="SUPFAM" id="SSF51219">
    <property type="entry name" value="TRAP-like"/>
    <property type="match status" value="1"/>
</dbReference>
<dbReference type="EMBL" id="DF820464">
    <property type="protein sequence ID" value="GAK55689.1"/>
    <property type="molecule type" value="Genomic_DNA"/>
</dbReference>
<dbReference type="Pfam" id="PF01987">
    <property type="entry name" value="AIM24"/>
    <property type="match status" value="1"/>
</dbReference>
<organism evidence="2">
    <name type="scientific">Vecturithrix granuli</name>
    <dbReference type="NCBI Taxonomy" id="1499967"/>
    <lineage>
        <taxon>Bacteria</taxon>
        <taxon>Candidatus Moduliflexota</taxon>
        <taxon>Candidatus Vecturitrichia</taxon>
        <taxon>Candidatus Vecturitrichales</taxon>
        <taxon>Candidatus Vecturitrichaceae</taxon>
        <taxon>Candidatus Vecturithrix</taxon>
    </lineage>
</organism>
<protein>
    <recommendedName>
        <fullName evidence="4">Altered inheritance of mitochondria protein 24, mitochondrial</fullName>
    </recommendedName>
</protein>